<keyword evidence="2" id="KW-0997">Cell inner membrane</keyword>
<dbReference type="Pfam" id="PF00672">
    <property type="entry name" value="HAMP"/>
    <property type="match status" value="1"/>
</dbReference>
<accession>A0A917Z333</accession>
<dbReference type="Pfam" id="PF12729">
    <property type="entry name" value="4HB_MCP_1"/>
    <property type="match status" value="1"/>
</dbReference>
<protein>
    <submittedName>
        <fullName evidence="14">Chemotaxis transducer</fullName>
    </submittedName>
</protein>
<dbReference type="Proteomes" id="UP000606935">
    <property type="component" value="Unassembled WGS sequence"/>
</dbReference>
<dbReference type="FunFam" id="1.10.287.950:FF:000001">
    <property type="entry name" value="Methyl-accepting chemotaxis sensory transducer"/>
    <property type="match status" value="1"/>
</dbReference>
<name>A0A917Z333_9ALTE</name>
<comment type="subcellular location">
    <subcellularLocation>
        <location evidence="1">Cell inner membrane</location>
        <topology evidence="1">Multi-pass membrane protein</topology>
    </subcellularLocation>
</comment>
<dbReference type="InterPro" id="IPR003660">
    <property type="entry name" value="HAMP_dom"/>
</dbReference>
<dbReference type="PROSITE" id="PS50111">
    <property type="entry name" value="CHEMOTAXIS_TRANSDUC_2"/>
    <property type="match status" value="1"/>
</dbReference>
<feature type="domain" description="Methyl-accepting transducer" evidence="11">
    <location>
        <begin position="275"/>
        <end position="511"/>
    </location>
</feature>
<feature type="domain" description="T-SNARE coiled-coil homology" evidence="12">
    <location>
        <begin position="462"/>
        <end position="507"/>
    </location>
</feature>
<evidence type="ECO:0000259" key="11">
    <source>
        <dbReference type="PROSITE" id="PS50111"/>
    </source>
</evidence>
<evidence type="ECO:0000313" key="15">
    <source>
        <dbReference type="Proteomes" id="UP000606935"/>
    </source>
</evidence>
<evidence type="ECO:0000259" key="12">
    <source>
        <dbReference type="PROSITE" id="PS50192"/>
    </source>
</evidence>
<dbReference type="PRINTS" id="PR00260">
    <property type="entry name" value="CHEMTRNSDUCR"/>
</dbReference>
<evidence type="ECO:0000256" key="5">
    <source>
        <dbReference type="ARBA" id="ARBA00023136"/>
    </source>
</evidence>
<feature type="transmembrane region" description="Helical" evidence="10">
    <location>
        <begin position="13"/>
        <end position="32"/>
    </location>
</feature>
<sequence length="547" mass="59003">MVDVNNLTIRVKFSIPLLIIGLLAILVSVLSINSARRLSNDANLLSSTFMNAIDTGLNADRDLYQALTASQSYVTKRHLQLSGAEQDRKDFQENAQQAQERMNQVRAMVKDYPQIGAAIGNFDRDYQTWLNAANQVFSLSDAGKTAEAAEHNSTEVMAHFAQLREHYDVMGAMVKELADDIASQAQKSNAAQRNTMLIVILLVIAASAISILFGPKMVTNRVEELNRMIATISEGEGDLRGRLDSSGKDELSQLAGTFNGLMQKLQDLIRMIKGDAETLDSSVNKLNHSADESHNISGEQNSNLDQIATAVNELSHAVHEVASNSQTALAETREAKEKTGQSGVVVEESVASISKLSGSVSHASSVISKLAEESKNIAQVLDVIRGIAEQTNLLALNAAIEAARAGEQGRGFAVVADEVRTLASRTQQSTADIQRMIAGLENGVSEAVSAMNAGTSEVDGVVEMSQRIQSSLNTVEHAVNQTNDMIYQIATATEEQSKVVDEINRNITMLNSLSQKNMSVVGNTKDVADEIASMAKGLNDNVGRFKV</sequence>
<dbReference type="PROSITE" id="PS50885">
    <property type="entry name" value="HAMP"/>
    <property type="match status" value="1"/>
</dbReference>
<feature type="coiled-coil region" evidence="9">
    <location>
        <begin position="81"/>
        <end position="108"/>
    </location>
</feature>
<evidence type="ECO:0000256" key="9">
    <source>
        <dbReference type="SAM" id="Coils"/>
    </source>
</evidence>
<dbReference type="InterPro" id="IPR024478">
    <property type="entry name" value="HlyB_4HB_MCP"/>
</dbReference>
<proteinExistence type="inferred from homology"/>
<dbReference type="PANTHER" id="PTHR32089">
    <property type="entry name" value="METHYL-ACCEPTING CHEMOTAXIS PROTEIN MCPB"/>
    <property type="match status" value="1"/>
</dbReference>
<dbReference type="GO" id="GO:0007165">
    <property type="term" value="P:signal transduction"/>
    <property type="evidence" value="ECO:0007669"/>
    <property type="project" value="UniProtKB-KW"/>
</dbReference>
<gene>
    <name evidence="14" type="ORF">GCM10010982_34920</name>
</gene>
<feature type="transmembrane region" description="Helical" evidence="10">
    <location>
        <begin position="196"/>
        <end position="214"/>
    </location>
</feature>
<dbReference type="EMBL" id="BMLS01000007">
    <property type="protein sequence ID" value="GGO73725.1"/>
    <property type="molecule type" value="Genomic_DNA"/>
</dbReference>
<evidence type="ECO:0000256" key="7">
    <source>
        <dbReference type="ARBA" id="ARBA00029447"/>
    </source>
</evidence>
<dbReference type="Pfam" id="PF00015">
    <property type="entry name" value="MCPsignal"/>
    <property type="match status" value="1"/>
</dbReference>
<dbReference type="SUPFAM" id="SSF58104">
    <property type="entry name" value="Methyl-accepting chemotaxis protein (MCP) signaling domain"/>
    <property type="match status" value="1"/>
</dbReference>
<dbReference type="GO" id="GO:0006935">
    <property type="term" value="P:chemotaxis"/>
    <property type="evidence" value="ECO:0007669"/>
    <property type="project" value="InterPro"/>
</dbReference>
<dbReference type="AlphaFoldDB" id="A0A917Z333"/>
<dbReference type="GO" id="GO:0005886">
    <property type="term" value="C:plasma membrane"/>
    <property type="evidence" value="ECO:0007669"/>
    <property type="project" value="UniProtKB-SubCell"/>
</dbReference>
<reference evidence="14" key="1">
    <citation type="journal article" date="2014" name="Int. J. Syst. Evol. Microbiol.">
        <title>Complete genome sequence of Corynebacterium casei LMG S-19264T (=DSM 44701T), isolated from a smear-ripened cheese.</title>
        <authorList>
            <consortium name="US DOE Joint Genome Institute (JGI-PGF)"/>
            <person name="Walter F."/>
            <person name="Albersmeier A."/>
            <person name="Kalinowski J."/>
            <person name="Ruckert C."/>
        </authorList>
    </citation>
    <scope>NUCLEOTIDE SEQUENCE</scope>
    <source>
        <strain evidence="14">CGMCC 1.7086</strain>
    </source>
</reference>
<evidence type="ECO:0000259" key="13">
    <source>
        <dbReference type="PROSITE" id="PS50885"/>
    </source>
</evidence>
<evidence type="ECO:0000256" key="8">
    <source>
        <dbReference type="PROSITE-ProRule" id="PRU00284"/>
    </source>
</evidence>
<reference evidence="14" key="2">
    <citation type="submission" date="2020-09" db="EMBL/GenBank/DDBJ databases">
        <authorList>
            <person name="Sun Q."/>
            <person name="Zhou Y."/>
        </authorList>
    </citation>
    <scope>NUCLEOTIDE SEQUENCE</scope>
    <source>
        <strain evidence="14">CGMCC 1.7086</strain>
    </source>
</reference>
<keyword evidence="3 10" id="KW-0812">Transmembrane</keyword>
<keyword evidence="15" id="KW-1185">Reference proteome</keyword>
<comment type="similarity">
    <text evidence="7">Belongs to the methyl-accepting chemotaxis (MCP) protein family.</text>
</comment>
<dbReference type="InterPro" id="IPR004090">
    <property type="entry name" value="Chemotax_Me-accpt_rcpt"/>
</dbReference>
<organism evidence="14 15">
    <name type="scientific">Bowmanella pacifica</name>
    <dbReference type="NCBI Taxonomy" id="502051"/>
    <lineage>
        <taxon>Bacteria</taxon>
        <taxon>Pseudomonadati</taxon>
        <taxon>Pseudomonadota</taxon>
        <taxon>Gammaproteobacteria</taxon>
        <taxon>Alteromonadales</taxon>
        <taxon>Alteromonadaceae</taxon>
        <taxon>Bowmanella</taxon>
    </lineage>
</organism>
<keyword evidence="6 8" id="KW-0807">Transducer</keyword>
<dbReference type="PANTHER" id="PTHR32089:SF119">
    <property type="entry name" value="METHYL-ACCEPTING CHEMOTAXIS PROTEIN CTPL"/>
    <property type="match status" value="1"/>
</dbReference>
<evidence type="ECO:0000256" key="10">
    <source>
        <dbReference type="SAM" id="Phobius"/>
    </source>
</evidence>
<comment type="caution">
    <text evidence="14">The sequence shown here is derived from an EMBL/GenBank/DDBJ whole genome shotgun (WGS) entry which is preliminary data.</text>
</comment>
<keyword evidence="2" id="KW-1003">Cell membrane</keyword>
<dbReference type="SMART" id="SM00283">
    <property type="entry name" value="MA"/>
    <property type="match status" value="1"/>
</dbReference>
<dbReference type="GO" id="GO:0004888">
    <property type="term" value="F:transmembrane signaling receptor activity"/>
    <property type="evidence" value="ECO:0007669"/>
    <property type="project" value="InterPro"/>
</dbReference>
<dbReference type="InterPro" id="IPR000727">
    <property type="entry name" value="T_SNARE_dom"/>
</dbReference>
<dbReference type="SMART" id="SM00304">
    <property type="entry name" value="HAMP"/>
    <property type="match status" value="1"/>
</dbReference>
<evidence type="ECO:0000256" key="6">
    <source>
        <dbReference type="ARBA" id="ARBA00023224"/>
    </source>
</evidence>
<keyword evidence="9" id="KW-0175">Coiled coil</keyword>
<dbReference type="Gene3D" id="1.10.287.950">
    <property type="entry name" value="Methyl-accepting chemotaxis protein"/>
    <property type="match status" value="1"/>
</dbReference>
<dbReference type="InterPro" id="IPR004089">
    <property type="entry name" value="MCPsignal_dom"/>
</dbReference>
<keyword evidence="4 10" id="KW-1133">Transmembrane helix</keyword>
<dbReference type="CDD" id="cd11386">
    <property type="entry name" value="MCP_signal"/>
    <property type="match status" value="1"/>
</dbReference>
<evidence type="ECO:0000256" key="4">
    <source>
        <dbReference type="ARBA" id="ARBA00022989"/>
    </source>
</evidence>
<keyword evidence="5 10" id="KW-0472">Membrane</keyword>
<evidence type="ECO:0000256" key="3">
    <source>
        <dbReference type="ARBA" id="ARBA00022692"/>
    </source>
</evidence>
<evidence type="ECO:0000313" key="14">
    <source>
        <dbReference type="EMBL" id="GGO73725.1"/>
    </source>
</evidence>
<dbReference type="CDD" id="cd06225">
    <property type="entry name" value="HAMP"/>
    <property type="match status" value="1"/>
</dbReference>
<feature type="domain" description="HAMP" evidence="13">
    <location>
        <begin position="216"/>
        <end position="270"/>
    </location>
</feature>
<evidence type="ECO:0000256" key="2">
    <source>
        <dbReference type="ARBA" id="ARBA00022519"/>
    </source>
</evidence>
<dbReference type="RefSeq" id="WP_188698216.1">
    <property type="nucleotide sequence ID" value="NZ_BMLS01000007.1"/>
</dbReference>
<dbReference type="PROSITE" id="PS50192">
    <property type="entry name" value="T_SNARE"/>
    <property type="match status" value="1"/>
</dbReference>
<evidence type="ECO:0000256" key="1">
    <source>
        <dbReference type="ARBA" id="ARBA00004429"/>
    </source>
</evidence>